<sequence>MTDKDESKEREEQTSSTLTVPSEKSANSLENIDQDDTNDNNVQGTSTAKVKKKKKKKNKSNVAENESTTSADKGSGNKSAKDKDDLDQIVAHIMRYDEKPQTNSCSVPKCKQSLAVISHICQYCNMKYCIAHRYRSDVYFNFVCLAINLMVNPTTRHPEAHSPKCVEKARNVAHAGFKQESMRFISQERRNPGSTNSKNFNANESKEDLKKRYREKLDKARREERGGKGS</sequence>
<comment type="caution">
    <text evidence="1">The sequence shown here is derived from an EMBL/GenBank/DDBJ whole genome shotgun (WGS) entry which is preliminary data.</text>
</comment>
<evidence type="ECO:0000313" key="2">
    <source>
        <dbReference type="Proteomes" id="UP000789525"/>
    </source>
</evidence>
<organism evidence="1 2">
    <name type="scientific">Acaulospora colombiana</name>
    <dbReference type="NCBI Taxonomy" id="27376"/>
    <lineage>
        <taxon>Eukaryota</taxon>
        <taxon>Fungi</taxon>
        <taxon>Fungi incertae sedis</taxon>
        <taxon>Mucoromycota</taxon>
        <taxon>Glomeromycotina</taxon>
        <taxon>Glomeromycetes</taxon>
        <taxon>Diversisporales</taxon>
        <taxon>Acaulosporaceae</taxon>
        <taxon>Acaulospora</taxon>
    </lineage>
</organism>
<gene>
    <name evidence="1" type="ORF">ACOLOM_LOCUS783</name>
</gene>
<proteinExistence type="predicted"/>
<accession>A0ACA9K527</accession>
<name>A0ACA9K527_9GLOM</name>
<dbReference type="Proteomes" id="UP000789525">
    <property type="component" value="Unassembled WGS sequence"/>
</dbReference>
<protein>
    <submittedName>
        <fullName evidence="1">9351_t:CDS:1</fullName>
    </submittedName>
</protein>
<reference evidence="1" key="1">
    <citation type="submission" date="2021-06" db="EMBL/GenBank/DDBJ databases">
        <authorList>
            <person name="Kallberg Y."/>
            <person name="Tangrot J."/>
            <person name="Rosling A."/>
        </authorList>
    </citation>
    <scope>NUCLEOTIDE SEQUENCE</scope>
    <source>
        <strain evidence="1">CL356</strain>
    </source>
</reference>
<evidence type="ECO:0000313" key="1">
    <source>
        <dbReference type="EMBL" id="CAG8451767.1"/>
    </source>
</evidence>
<keyword evidence="2" id="KW-1185">Reference proteome</keyword>
<dbReference type="EMBL" id="CAJVPT010000855">
    <property type="protein sequence ID" value="CAG8451767.1"/>
    <property type="molecule type" value="Genomic_DNA"/>
</dbReference>